<feature type="domain" description="ENPP1-3/EXOG-like endonuclease/phosphodiesterase" evidence="1">
    <location>
        <begin position="51"/>
        <end position="263"/>
    </location>
</feature>
<dbReference type="SMART" id="SM00892">
    <property type="entry name" value="Endonuclease_NS"/>
    <property type="match status" value="1"/>
</dbReference>
<accession>A0A2A5W6R6</accession>
<evidence type="ECO:0000259" key="2">
    <source>
        <dbReference type="SMART" id="SM00892"/>
    </source>
</evidence>
<evidence type="ECO:0000313" key="3">
    <source>
        <dbReference type="EMBL" id="PDH32225.1"/>
    </source>
</evidence>
<evidence type="ECO:0008006" key="5">
    <source>
        <dbReference type="Google" id="ProtNLM"/>
    </source>
</evidence>
<dbReference type="InterPro" id="IPR044929">
    <property type="entry name" value="DNA/RNA_non-sp_Endonuclease_sf"/>
</dbReference>
<comment type="caution">
    <text evidence="3">The sequence shown here is derived from an EMBL/GenBank/DDBJ whole genome shotgun (WGS) entry which is preliminary data.</text>
</comment>
<dbReference type="InterPro" id="IPR044925">
    <property type="entry name" value="His-Me_finger_sf"/>
</dbReference>
<dbReference type="SMART" id="SM00477">
    <property type="entry name" value="NUC"/>
    <property type="match status" value="1"/>
</dbReference>
<dbReference type="GO" id="GO:0016787">
    <property type="term" value="F:hydrolase activity"/>
    <property type="evidence" value="ECO:0007669"/>
    <property type="project" value="InterPro"/>
</dbReference>
<sequence>MRFISNIYIQWVSGLALTVFICISEAQTVHISHCMAACPRGAVNNNEIVVRHLYAAEINNTNALADWVAYRVLENSVGIASLLPRWWQQDELLSNTIELESNLGQSNFDQPDLSDAQDRDYRVNEVVFTSDGRGRLAPITSFADTPFWDELNNLSNMTTLPHDLRSGAWSRLEQAINELVAYKEELYVVSGPLYEVSGALSAGAADGAVPSSYFKVIATPSEYAAFIFAADLPIHAVFCNQIATISHIQELSGLILFPELDSDLTPGLYNGLRCKLP</sequence>
<dbReference type="InterPro" id="IPR040255">
    <property type="entry name" value="Non-specific_endonuclease"/>
</dbReference>
<dbReference type="InterPro" id="IPR020821">
    <property type="entry name" value="ENPP1-3/EXOG-like_nuc-like"/>
</dbReference>
<dbReference type="AlphaFoldDB" id="A0A2A5W6R6"/>
<dbReference type="Gene3D" id="3.40.570.10">
    <property type="entry name" value="Extracellular Endonuclease, subunit A"/>
    <property type="match status" value="1"/>
</dbReference>
<dbReference type="PANTHER" id="PTHR13966:SF5">
    <property type="entry name" value="ENDONUCLEASE G, MITOCHONDRIAL"/>
    <property type="match status" value="1"/>
</dbReference>
<proteinExistence type="predicted"/>
<evidence type="ECO:0000313" key="4">
    <source>
        <dbReference type="Proteomes" id="UP000219329"/>
    </source>
</evidence>
<dbReference type="PANTHER" id="PTHR13966">
    <property type="entry name" value="ENDONUCLEASE RELATED"/>
    <property type="match status" value="1"/>
</dbReference>
<evidence type="ECO:0000259" key="1">
    <source>
        <dbReference type="SMART" id="SM00477"/>
    </source>
</evidence>
<dbReference type="GO" id="GO:0003676">
    <property type="term" value="F:nucleic acid binding"/>
    <property type="evidence" value="ECO:0007669"/>
    <property type="project" value="InterPro"/>
</dbReference>
<dbReference type="EMBL" id="NTJZ01000020">
    <property type="protein sequence ID" value="PDH32225.1"/>
    <property type="molecule type" value="Genomic_DNA"/>
</dbReference>
<gene>
    <name evidence="3" type="ORF">CNF02_12720</name>
</gene>
<dbReference type="SUPFAM" id="SSF54060">
    <property type="entry name" value="His-Me finger endonucleases"/>
    <property type="match status" value="1"/>
</dbReference>
<feature type="domain" description="DNA/RNA non-specific endonuclease/pyrophosphatase/phosphodiesterase" evidence="2">
    <location>
        <begin position="50"/>
        <end position="263"/>
    </location>
</feature>
<dbReference type="GO" id="GO:0046872">
    <property type="term" value="F:metal ion binding"/>
    <property type="evidence" value="ECO:0007669"/>
    <property type="project" value="InterPro"/>
</dbReference>
<dbReference type="InterPro" id="IPR001604">
    <property type="entry name" value="Endo_G_ENPP1-like_dom"/>
</dbReference>
<dbReference type="Proteomes" id="UP000219329">
    <property type="component" value="Unassembled WGS sequence"/>
</dbReference>
<organism evidence="3 4">
    <name type="scientific">OM182 bacterium MED-G28</name>
    <dbReference type="NCBI Taxonomy" id="1986256"/>
    <lineage>
        <taxon>Bacteria</taxon>
        <taxon>Pseudomonadati</taxon>
        <taxon>Pseudomonadota</taxon>
        <taxon>Gammaproteobacteria</taxon>
        <taxon>OMG group</taxon>
        <taxon>OM182 clade</taxon>
    </lineage>
</organism>
<dbReference type="GO" id="GO:0004519">
    <property type="term" value="F:endonuclease activity"/>
    <property type="evidence" value="ECO:0007669"/>
    <property type="project" value="TreeGrafter"/>
</dbReference>
<dbReference type="Pfam" id="PF01223">
    <property type="entry name" value="Endonuclease_NS"/>
    <property type="match status" value="1"/>
</dbReference>
<protein>
    <recommendedName>
        <fullName evidence="5">Endonuclease</fullName>
    </recommendedName>
</protein>
<name>A0A2A5W6R6_9GAMM</name>
<reference evidence="3 4" key="1">
    <citation type="submission" date="2017-08" db="EMBL/GenBank/DDBJ databases">
        <title>Fine stratification of microbial communities through a metagenomic profile of the photic zone.</title>
        <authorList>
            <person name="Haro-Moreno J.M."/>
            <person name="Lopez-Perez M."/>
            <person name="De La Torre J."/>
            <person name="Picazo A."/>
            <person name="Camacho A."/>
            <person name="Rodriguez-Valera F."/>
        </authorList>
    </citation>
    <scope>NUCLEOTIDE SEQUENCE [LARGE SCALE GENOMIC DNA]</scope>
    <source>
        <strain evidence="3">MED-G28</strain>
    </source>
</reference>